<dbReference type="AlphaFoldDB" id="A0AAE0N8Q4"/>
<feature type="transmembrane region" description="Helical" evidence="9">
    <location>
        <begin position="281"/>
        <end position="304"/>
    </location>
</feature>
<evidence type="ECO:0000256" key="3">
    <source>
        <dbReference type="ARBA" id="ARBA00022448"/>
    </source>
</evidence>
<evidence type="ECO:0000256" key="9">
    <source>
        <dbReference type="SAM" id="Phobius"/>
    </source>
</evidence>
<sequence>MLAYNEDVEKQPTPDAGSNMPERGEGEGEGEEVSANRRWAASRAFLIKAAAFGRVEFRGIAPIPIKERTVESTVDIFTLWWSLNTNILPITFGMLGPVYGLGLRDSSLVILFFTLLTALLPAYLSTLGPKIGMRQMIQARYSFGRYLVSVPVLLNLATLTGFSVIIAVVGGQCLSAVAGGSLSVDVGIVIIALLALVISFCGFTVLHVYERFAWIPALVAIVVAVGTGGSGLRRQTAVEEPAAAPAVLSFGMIVASYMIPWACLASDFTTYLSPMTSSAKIFWYSYLGTSIPTILLMVLGAAIGGAVENVPEWADGYASTSVGGVLAAMLAPAGGFGKFLVVLLSLSLLGNLAATAYSVTLNFQMLLPQNLVARVPRYAFALVLTAIVVPVSIRAAADFFVSLENFVALIGYWSSAFLGVVLVEHLLFRRGDCASYDADAWDKARLLPWGAAALAAAALSFALVIPAMDQTWYRGPIAATTGDIGFELAFAVSAVLYVPLRFLEKKFVGR</sequence>
<feature type="transmembrane region" description="Helical" evidence="9">
    <location>
        <begin position="108"/>
        <end position="126"/>
    </location>
</feature>
<comment type="caution">
    <text evidence="10">The sequence shown here is derived from an EMBL/GenBank/DDBJ whole genome shotgun (WGS) entry which is preliminary data.</text>
</comment>
<keyword evidence="5 9" id="KW-1133">Transmembrane helix</keyword>
<evidence type="ECO:0000256" key="5">
    <source>
        <dbReference type="ARBA" id="ARBA00022989"/>
    </source>
</evidence>
<dbReference type="Pfam" id="PF02133">
    <property type="entry name" value="Transp_cyt_pur"/>
    <property type="match status" value="1"/>
</dbReference>
<evidence type="ECO:0000256" key="8">
    <source>
        <dbReference type="SAM" id="MobiDB-lite"/>
    </source>
</evidence>
<name>A0AAE0N8Q4_9PEZI</name>
<feature type="transmembrane region" description="Helical" evidence="9">
    <location>
        <begin position="375"/>
        <end position="397"/>
    </location>
</feature>
<feature type="transmembrane region" description="Helical" evidence="9">
    <location>
        <begin position="212"/>
        <end position="230"/>
    </location>
</feature>
<dbReference type="Proteomes" id="UP001287356">
    <property type="component" value="Unassembled WGS sequence"/>
</dbReference>
<evidence type="ECO:0000256" key="6">
    <source>
        <dbReference type="ARBA" id="ARBA00023136"/>
    </source>
</evidence>
<keyword evidence="3 7" id="KW-0813">Transport</keyword>
<feature type="transmembrane region" description="Helical" evidence="9">
    <location>
        <begin position="449"/>
        <end position="468"/>
    </location>
</feature>
<comment type="subcellular location">
    <subcellularLocation>
        <location evidence="1">Membrane</location>
        <topology evidence="1">Multi-pass membrane protein</topology>
    </subcellularLocation>
</comment>
<organism evidence="10 11">
    <name type="scientific">Lasiosphaeria ovina</name>
    <dbReference type="NCBI Taxonomy" id="92902"/>
    <lineage>
        <taxon>Eukaryota</taxon>
        <taxon>Fungi</taxon>
        <taxon>Dikarya</taxon>
        <taxon>Ascomycota</taxon>
        <taxon>Pezizomycotina</taxon>
        <taxon>Sordariomycetes</taxon>
        <taxon>Sordariomycetidae</taxon>
        <taxon>Sordariales</taxon>
        <taxon>Lasiosphaeriaceae</taxon>
        <taxon>Lasiosphaeria</taxon>
    </lineage>
</organism>
<keyword evidence="6 7" id="KW-0472">Membrane</keyword>
<feature type="transmembrane region" description="Helical" evidence="9">
    <location>
        <begin position="339"/>
        <end position="363"/>
    </location>
</feature>
<dbReference type="Gene3D" id="1.10.4160.10">
    <property type="entry name" value="Hydantoin permease"/>
    <property type="match status" value="1"/>
</dbReference>
<proteinExistence type="inferred from homology"/>
<comment type="similarity">
    <text evidence="2 7">Belongs to the purine-cytosine permease (2.A.39) family.</text>
</comment>
<evidence type="ECO:0000256" key="2">
    <source>
        <dbReference type="ARBA" id="ARBA00008974"/>
    </source>
</evidence>
<dbReference type="GO" id="GO:0005886">
    <property type="term" value="C:plasma membrane"/>
    <property type="evidence" value="ECO:0007669"/>
    <property type="project" value="TreeGrafter"/>
</dbReference>
<gene>
    <name evidence="10" type="ORF">B0T24DRAFT_657436</name>
</gene>
<evidence type="ECO:0000313" key="10">
    <source>
        <dbReference type="EMBL" id="KAK3373604.1"/>
    </source>
</evidence>
<dbReference type="InterPro" id="IPR026030">
    <property type="entry name" value="Pur-cyt_permease_Fcy2/21/22"/>
</dbReference>
<dbReference type="InterPro" id="IPR001248">
    <property type="entry name" value="Pur-cyt_permease"/>
</dbReference>
<feature type="region of interest" description="Disordered" evidence="8">
    <location>
        <begin position="1"/>
        <end position="33"/>
    </location>
</feature>
<keyword evidence="11" id="KW-1185">Reference proteome</keyword>
<feature type="transmembrane region" description="Helical" evidence="9">
    <location>
        <begin position="182"/>
        <end position="206"/>
    </location>
</feature>
<reference evidence="10" key="2">
    <citation type="submission" date="2023-06" db="EMBL/GenBank/DDBJ databases">
        <authorList>
            <consortium name="Lawrence Berkeley National Laboratory"/>
            <person name="Haridas S."/>
            <person name="Hensen N."/>
            <person name="Bonometti L."/>
            <person name="Westerberg I."/>
            <person name="Brannstrom I.O."/>
            <person name="Guillou S."/>
            <person name="Cros-Aarteil S."/>
            <person name="Calhoun S."/>
            <person name="Kuo A."/>
            <person name="Mondo S."/>
            <person name="Pangilinan J."/>
            <person name="Riley R."/>
            <person name="Labutti K."/>
            <person name="Andreopoulos B."/>
            <person name="Lipzen A."/>
            <person name="Chen C."/>
            <person name="Yanf M."/>
            <person name="Daum C."/>
            <person name="Ng V."/>
            <person name="Clum A."/>
            <person name="Steindorff A."/>
            <person name="Ohm R."/>
            <person name="Martin F."/>
            <person name="Silar P."/>
            <person name="Natvig D."/>
            <person name="Lalanne C."/>
            <person name="Gautier V."/>
            <person name="Ament-Velasquez S.L."/>
            <person name="Kruys A."/>
            <person name="Hutchinson M.I."/>
            <person name="Powell A.J."/>
            <person name="Barry K."/>
            <person name="Miller A.N."/>
            <person name="Grigoriev I.V."/>
            <person name="Debuchy R."/>
            <person name="Gladieux P."/>
            <person name="Thoren M.H."/>
            <person name="Johannesson H."/>
        </authorList>
    </citation>
    <scope>NUCLEOTIDE SEQUENCE</scope>
    <source>
        <strain evidence="10">CBS 958.72</strain>
    </source>
</reference>
<dbReference type="EMBL" id="JAULSN010000004">
    <property type="protein sequence ID" value="KAK3373604.1"/>
    <property type="molecule type" value="Genomic_DNA"/>
</dbReference>
<dbReference type="PANTHER" id="PTHR31806:SF5">
    <property type="entry name" value="PURINE-CYTOSINE PERMEASE FCY21"/>
    <property type="match status" value="1"/>
</dbReference>
<accession>A0AAE0N8Q4</accession>
<evidence type="ECO:0000256" key="7">
    <source>
        <dbReference type="PIRNR" id="PIRNR002744"/>
    </source>
</evidence>
<feature type="transmembrane region" description="Helical" evidence="9">
    <location>
        <begin position="146"/>
        <end position="170"/>
    </location>
</feature>
<evidence type="ECO:0000256" key="4">
    <source>
        <dbReference type="ARBA" id="ARBA00022692"/>
    </source>
</evidence>
<feature type="transmembrane region" description="Helical" evidence="9">
    <location>
        <begin position="484"/>
        <end position="503"/>
    </location>
</feature>
<evidence type="ECO:0000256" key="1">
    <source>
        <dbReference type="ARBA" id="ARBA00004141"/>
    </source>
</evidence>
<feature type="transmembrane region" description="Helical" evidence="9">
    <location>
        <begin position="409"/>
        <end position="428"/>
    </location>
</feature>
<evidence type="ECO:0000313" key="11">
    <source>
        <dbReference type="Proteomes" id="UP001287356"/>
    </source>
</evidence>
<feature type="transmembrane region" description="Helical" evidence="9">
    <location>
        <begin position="242"/>
        <end position="261"/>
    </location>
</feature>
<protein>
    <submittedName>
        <fullName evidence="10">Permease for cytosine/purines, uracil, thiamine, allantoin-domain-containing protein</fullName>
    </submittedName>
</protein>
<dbReference type="PIRSF" id="PIRSF002744">
    <property type="entry name" value="Pur-cyt_permease"/>
    <property type="match status" value="1"/>
</dbReference>
<dbReference type="GO" id="GO:0022857">
    <property type="term" value="F:transmembrane transporter activity"/>
    <property type="evidence" value="ECO:0007669"/>
    <property type="project" value="InterPro"/>
</dbReference>
<reference evidence="10" key="1">
    <citation type="journal article" date="2023" name="Mol. Phylogenet. Evol.">
        <title>Genome-scale phylogeny and comparative genomics of the fungal order Sordariales.</title>
        <authorList>
            <person name="Hensen N."/>
            <person name="Bonometti L."/>
            <person name="Westerberg I."/>
            <person name="Brannstrom I.O."/>
            <person name="Guillou S."/>
            <person name="Cros-Aarteil S."/>
            <person name="Calhoun S."/>
            <person name="Haridas S."/>
            <person name="Kuo A."/>
            <person name="Mondo S."/>
            <person name="Pangilinan J."/>
            <person name="Riley R."/>
            <person name="LaButti K."/>
            <person name="Andreopoulos B."/>
            <person name="Lipzen A."/>
            <person name="Chen C."/>
            <person name="Yan M."/>
            <person name="Daum C."/>
            <person name="Ng V."/>
            <person name="Clum A."/>
            <person name="Steindorff A."/>
            <person name="Ohm R.A."/>
            <person name="Martin F."/>
            <person name="Silar P."/>
            <person name="Natvig D.O."/>
            <person name="Lalanne C."/>
            <person name="Gautier V."/>
            <person name="Ament-Velasquez S.L."/>
            <person name="Kruys A."/>
            <person name="Hutchinson M.I."/>
            <person name="Powell A.J."/>
            <person name="Barry K."/>
            <person name="Miller A.N."/>
            <person name="Grigoriev I.V."/>
            <person name="Debuchy R."/>
            <person name="Gladieux P."/>
            <person name="Hiltunen Thoren M."/>
            <person name="Johannesson H."/>
        </authorList>
    </citation>
    <scope>NUCLEOTIDE SEQUENCE</scope>
    <source>
        <strain evidence="10">CBS 958.72</strain>
    </source>
</reference>
<dbReference type="PANTHER" id="PTHR31806">
    <property type="entry name" value="PURINE-CYTOSINE PERMEASE FCY2-RELATED"/>
    <property type="match status" value="1"/>
</dbReference>
<keyword evidence="4 9" id="KW-0812">Transmembrane</keyword>
<feature type="transmembrane region" description="Helical" evidence="9">
    <location>
        <begin position="79"/>
        <end position="101"/>
    </location>
</feature>